<evidence type="ECO:0000313" key="4">
    <source>
        <dbReference type="Proteomes" id="UP000230119"/>
    </source>
</evidence>
<reference evidence="4" key="1">
    <citation type="submission" date="2017-09" db="EMBL/GenBank/DDBJ databases">
        <title>Depth-based differentiation of microbial function through sediment-hosted aquifers and enrichment of novel symbionts in the deep terrestrial subsurface.</title>
        <authorList>
            <person name="Probst A.J."/>
            <person name="Ladd B."/>
            <person name="Jarett J.K."/>
            <person name="Geller-Mcgrath D.E."/>
            <person name="Sieber C.M.K."/>
            <person name="Emerson J.B."/>
            <person name="Anantharaman K."/>
            <person name="Thomas B.C."/>
            <person name="Malmstrom R."/>
            <person name="Stieglmeier M."/>
            <person name="Klingl A."/>
            <person name="Woyke T."/>
            <person name="Ryan C.M."/>
            <person name="Banfield J.F."/>
        </authorList>
    </citation>
    <scope>NUCLEOTIDE SEQUENCE [LARGE SCALE GENOMIC DNA]</scope>
</reference>
<organism evidence="3 4">
    <name type="scientific">Candidatus Roizmanbacteria bacterium CG03_land_8_20_14_0_80_39_12</name>
    <dbReference type="NCBI Taxonomy" id="1974847"/>
    <lineage>
        <taxon>Bacteria</taxon>
        <taxon>Candidatus Roizmaniibacteriota</taxon>
    </lineage>
</organism>
<evidence type="ECO:0000313" key="3">
    <source>
        <dbReference type="EMBL" id="PIV08764.1"/>
    </source>
</evidence>
<dbReference type="AlphaFoldDB" id="A0A2M7BTF3"/>
<dbReference type="Pfam" id="PF13173">
    <property type="entry name" value="AAA_14"/>
    <property type="match status" value="1"/>
</dbReference>
<dbReference type="InterPro" id="IPR027417">
    <property type="entry name" value="P-loop_NTPase"/>
</dbReference>
<dbReference type="PANTHER" id="PTHR33295:SF18">
    <property type="entry name" value="AAA+ ATPASE DOMAIN-CONTAINING PROTEIN"/>
    <property type="match status" value="1"/>
</dbReference>
<dbReference type="Pfam" id="PF13635">
    <property type="entry name" value="DUF4143"/>
    <property type="match status" value="1"/>
</dbReference>
<accession>A0A2M7BTF3</accession>
<dbReference type="Proteomes" id="UP000230119">
    <property type="component" value="Unassembled WGS sequence"/>
</dbReference>
<dbReference type="InterPro" id="IPR041682">
    <property type="entry name" value="AAA_14"/>
</dbReference>
<proteinExistence type="predicted"/>
<feature type="domain" description="AAA" evidence="1">
    <location>
        <begin position="45"/>
        <end position="178"/>
    </location>
</feature>
<name>A0A2M7BTF3_9BACT</name>
<evidence type="ECO:0000259" key="2">
    <source>
        <dbReference type="Pfam" id="PF13635"/>
    </source>
</evidence>
<gene>
    <name evidence="3" type="ORF">COS52_01005</name>
</gene>
<comment type="caution">
    <text evidence="3">The sequence shown here is derived from an EMBL/GenBank/DDBJ whole genome shotgun (WGS) entry which is preliminary data.</text>
</comment>
<dbReference type="EMBL" id="PEVA01000041">
    <property type="protein sequence ID" value="PIV08764.1"/>
    <property type="molecule type" value="Genomic_DNA"/>
</dbReference>
<protein>
    <recommendedName>
        <fullName evidence="5">AAA+ ATPase domain-containing protein</fullName>
    </recommendedName>
</protein>
<dbReference type="PANTHER" id="PTHR33295">
    <property type="entry name" value="ATPASE"/>
    <property type="match status" value="1"/>
</dbReference>
<feature type="non-terminal residue" evidence="3">
    <location>
        <position position="383"/>
    </location>
</feature>
<dbReference type="Gene3D" id="3.40.50.300">
    <property type="entry name" value="P-loop containing nucleotide triphosphate hydrolases"/>
    <property type="match status" value="1"/>
</dbReference>
<evidence type="ECO:0008006" key="5">
    <source>
        <dbReference type="Google" id="ProtNLM"/>
    </source>
</evidence>
<dbReference type="InterPro" id="IPR025420">
    <property type="entry name" value="DUF4143"/>
</dbReference>
<feature type="domain" description="DUF4143" evidence="2">
    <location>
        <begin position="234"/>
        <end position="373"/>
    </location>
</feature>
<sequence length="383" mass="44147">MDNKIIDRLAFQNPWWQTGQIPLSLTPTYHRSIFTKIIDYLTLDRIIILKGPRRTGKSTILFQVMQHLLINNRALPTRFCYISFDDPQLRLDLLDILALYESHNHLSLADPVTTYLFLDEIHALPHWSSLLKLLYDKKFNIKIIVSDSAAASLLTHQSESLGGRTIEEIILPLSFPEWLDYHKSRPNPSLTPPMQTLFSDYLRHSGFMHLQEISDPTLRTRMLLEDVVTKAIYKDSVEIFGLREPAILEKLFSYLASSSSGLVNISKLASMLGIDRTQTSKYISFLENTYLVFSLSKYSPLIRESLRSQSKIHLIDQGFAPIFATPPDSLYESVVARHLFTIYPRELYFWRDRTEVDLVLKFPNNLIPLEVKNTTSVSLKELA</sequence>
<dbReference type="SUPFAM" id="SSF52540">
    <property type="entry name" value="P-loop containing nucleoside triphosphate hydrolases"/>
    <property type="match status" value="1"/>
</dbReference>
<evidence type="ECO:0000259" key="1">
    <source>
        <dbReference type="Pfam" id="PF13173"/>
    </source>
</evidence>